<proteinExistence type="inferred from homology"/>
<dbReference type="PANTHER" id="PTHR46469:SF1">
    <property type="entry name" value="TRANSCRIPTION INITIATION FACTOR TFIID SUBUNIT 8"/>
    <property type="match status" value="1"/>
</dbReference>
<accession>A0A915CZU0</accession>
<dbReference type="Pfam" id="PF10406">
    <property type="entry name" value="TAF8_C"/>
    <property type="match status" value="1"/>
</dbReference>
<dbReference type="PANTHER" id="PTHR46469">
    <property type="entry name" value="TRANSCRIPTION INITIATION FACTOR TFIID SUBUNIT 8"/>
    <property type="match status" value="1"/>
</dbReference>
<keyword evidence="4" id="KW-0805">Transcription regulation</keyword>
<evidence type="ECO:0000256" key="1">
    <source>
        <dbReference type="ARBA" id="ARBA00004123"/>
    </source>
</evidence>
<dbReference type="AlphaFoldDB" id="A0A915CZU0"/>
<dbReference type="InterPro" id="IPR037818">
    <property type="entry name" value="TAF8"/>
</dbReference>
<evidence type="ECO:0000256" key="2">
    <source>
        <dbReference type="ARBA" id="ARBA00008767"/>
    </source>
</evidence>
<keyword evidence="6" id="KW-0539">Nucleus</keyword>
<dbReference type="WBParaSite" id="jg13988">
    <property type="protein sequence ID" value="jg13988"/>
    <property type="gene ID" value="jg13988"/>
</dbReference>
<evidence type="ECO:0000313" key="9">
    <source>
        <dbReference type="Proteomes" id="UP000887574"/>
    </source>
</evidence>
<comment type="subcellular location">
    <subcellularLocation>
        <location evidence="1">Nucleus</location>
    </subcellularLocation>
</comment>
<name>A0A915CZU0_9BILA</name>
<evidence type="ECO:0000256" key="4">
    <source>
        <dbReference type="ARBA" id="ARBA00023015"/>
    </source>
</evidence>
<dbReference type="InterPro" id="IPR006565">
    <property type="entry name" value="BTP"/>
</dbReference>
<feature type="domain" description="Bromodomain associated" evidence="7">
    <location>
        <begin position="37"/>
        <end position="106"/>
    </location>
</feature>
<organism evidence="9 10">
    <name type="scientific">Ditylenchus dipsaci</name>
    <dbReference type="NCBI Taxonomy" id="166011"/>
    <lineage>
        <taxon>Eukaryota</taxon>
        <taxon>Metazoa</taxon>
        <taxon>Ecdysozoa</taxon>
        <taxon>Nematoda</taxon>
        <taxon>Chromadorea</taxon>
        <taxon>Rhabditida</taxon>
        <taxon>Tylenchina</taxon>
        <taxon>Tylenchomorpha</taxon>
        <taxon>Sphaerularioidea</taxon>
        <taxon>Anguinidae</taxon>
        <taxon>Anguininae</taxon>
        <taxon>Ditylenchus</taxon>
    </lineage>
</organism>
<dbReference type="GO" id="GO:0005669">
    <property type="term" value="C:transcription factor TFIID complex"/>
    <property type="evidence" value="ECO:0007669"/>
    <property type="project" value="InterPro"/>
</dbReference>
<dbReference type="CDD" id="cd08049">
    <property type="entry name" value="TAF8"/>
    <property type="match status" value="1"/>
</dbReference>
<dbReference type="GO" id="GO:0046982">
    <property type="term" value="F:protein heterodimerization activity"/>
    <property type="evidence" value="ECO:0007669"/>
    <property type="project" value="InterPro"/>
</dbReference>
<evidence type="ECO:0000259" key="7">
    <source>
        <dbReference type="Pfam" id="PF07524"/>
    </source>
</evidence>
<reference evidence="10" key="1">
    <citation type="submission" date="2022-11" db="UniProtKB">
        <authorList>
            <consortium name="WormBaseParasite"/>
        </authorList>
    </citation>
    <scope>IDENTIFICATION</scope>
</reference>
<sequence length="280" mass="32066">MEIACQDLASNVACTSREPSFSLDSYETMEPLNEASVYHQVLRKCVAALIKMNGFEFVCEEVLQLLLYVVESFVAQLCRNSRLTTENAGRTETTAEDVFLNLNIIGRNHSECCEFLKRARLNQLLNVSGPKPTLRQPEPIISKIVGPLPHPAEYKGLKFLPPFPEPHTYHRTEVVKDVFSGVTQHEVIRRITSENKRSAENSLEHFALRTYPSISLFKDSNSDLFPFPPFYQVLLPVEEDRPYLSALVTENNLDENEQRDSIIRMLQKELEEDDDDEDML</sequence>
<dbReference type="GO" id="GO:0006367">
    <property type="term" value="P:transcription initiation at RNA polymerase II promoter"/>
    <property type="evidence" value="ECO:0007669"/>
    <property type="project" value="TreeGrafter"/>
</dbReference>
<evidence type="ECO:0000256" key="5">
    <source>
        <dbReference type="ARBA" id="ARBA00023163"/>
    </source>
</evidence>
<evidence type="ECO:0000259" key="8">
    <source>
        <dbReference type="Pfam" id="PF10406"/>
    </source>
</evidence>
<dbReference type="Gene3D" id="1.10.20.10">
    <property type="entry name" value="Histone, subunit A"/>
    <property type="match status" value="1"/>
</dbReference>
<evidence type="ECO:0000313" key="10">
    <source>
        <dbReference type="WBParaSite" id="jg13988"/>
    </source>
</evidence>
<protein>
    <recommendedName>
        <fullName evidence="3">Transcription initiation factor TFIID subunit 8</fullName>
    </recommendedName>
</protein>
<evidence type="ECO:0000256" key="3">
    <source>
        <dbReference type="ARBA" id="ARBA00017307"/>
    </source>
</evidence>
<dbReference type="InterPro" id="IPR019473">
    <property type="entry name" value="TFIID_su8_C"/>
</dbReference>
<comment type="similarity">
    <text evidence="2">Belongs to the TAF8 family.</text>
</comment>
<feature type="domain" description="Transcription factor TFIID subunit 8 C-terminal" evidence="8">
    <location>
        <begin position="158"/>
        <end position="206"/>
    </location>
</feature>
<evidence type="ECO:0000256" key="6">
    <source>
        <dbReference type="ARBA" id="ARBA00023242"/>
    </source>
</evidence>
<dbReference type="InterPro" id="IPR009072">
    <property type="entry name" value="Histone-fold"/>
</dbReference>
<dbReference type="SUPFAM" id="SSF47113">
    <property type="entry name" value="Histone-fold"/>
    <property type="match status" value="1"/>
</dbReference>
<keyword evidence="5" id="KW-0804">Transcription</keyword>
<keyword evidence="9" id="KW-1185">Reference proteome</keyword>
<dbReference type="Proteomes" id="UP000887574">
    <property type="component" value="Unplaced"/>
</dbReference>
<dbReference type="Pfam" id="PF07524">
    <property type="entry name" value="Bromo_TP"/>
    <property type="match status" value="1"/>
</dbReference>